<dbReference type="GO" id="GO:0005737">
    <property type="term" value="C:cytoplasm"/>
    <property type="evidence" value="ECO:0007669"/>
    <property type="project" value="UniProtKB-SubCell"/>
</dbReference>
<dbReference type="NCBIfam" id="NF003995">
    <property type="entry name" value="PRK05472.2-4"/>
    <property type="match status" value="1"/>
</dbReference>
<dbReference type="Gene3D" id="3.40.50.720">
    <property type="entry name" value="NAD(P)-binding Rossmann-like Domain"/>
    <property type="match status" value="1"/>
</dbReference>
<evidence type="ECO:0000313" key="9">
    <source>
        <dbReference type="Proteomes" id="UP000199452"/>
    </source>
</evidence>
<evidence type="ECO:0000256" key="6">
    <source>
        <dbReference type="HAMAP-Rule" id="MF_01131"/>
    </source>
</evidence>
<dbReference type="RefSeq" id="WP_092439254.1">
    <property type="nucleotide sequence ID" value="NZ_FMYP01000045.1"/>
</dbReference>
<dbReference type="Pfam" id="PF02629">
    <property type="entry name" value="CoA_binding"/>
    <property type="match status" value="1"/>
</dbReference>
<dbReference type="SMART" id="SM00881">
    <property type="entry name" value="CoA_binding"/>
    <property type="match status" value="1"/>
</dbReference>
<feature type="DNA-binding region" description="H-T-H motif" evidence="6">
    <location>
        <begin position="13"/>
        <end position="52"/>
    </location>
</feature>
<dbReference type="STRING" id="1640674.SAMN05216323_104528"/>
<comment type="similarity">
    <text evidence="6">Belongs to the transcriptional regulatory Rex family.</text>
</comment>
<evidence type="ECO:0000256" key="5">
    <source>
        <dbReference type="ARBA" id="ARBA00023163"/>
    </source>
</evidence>
<comment type="function">
    <text evidence="6">Modulates transcription in response to changes in cellular NADH/NAD(+) redox state.</text>
</comment>
<dbReference type="PANTHER" id="PTHR35786:SF1">
    <property type="entry name" value="REDOX-SENSING TRANSCRIPTIONAL REPRESSOR REX 1"/>
    <property type="match status" value="1"/>
</dbReference>
<dbReference type="InterPro" id="IPR036388">
    <property type="entry name" value="WH-like_DNA-bd_sf"/>
</dbReference>
<name>A0A1G6NSA6_9BACT</name>
<dbReference type="Pfam" id="PF06971">
    <property type="entry name" value="Put_DNA-bind_N"/>
    <property type="match status" value="1"/>
</dbReference>
<dbReference type="InterPro" id="IPR036291">
    <property type="entry name" value="NAD(P)-bd_dom_sf"/>
</dbReference>
<dbReference type="InterPro" id="IPR009718">
    <property type="entry name" value="Rex_DNA-bd_C_dom"/>
</dbReference>
<comment type="subcellular location">
    <subcellularLocation>
        <location evidence="6">Cytoplasm</location>
    </subcellularLocation>
</comment>
<evidence type="ECO:0000256" key="3">
    <source>
        <dbReference type="ARBA" id="ARBA00023015"/>
    </source>
</evidence>
<protein>
    <recommendedName>
        <fullName evidence="6">Redox-sensing transcriptional repressor Rex</fullName>
    </recommendedName>
</protein>
<dbReference type="NCBIfam" id="NF003996">
    <property type="entry name" value="PRK05472.2-5"/>
    <property type="match status" value="1"/>
</dbReference>
<keyword evidence="2 6" id="KW-0678">Repressor</keyword>
<proteinExistence type="inferred from homology"/>
<comment type="subunit">
    <text evidence="6">Homodimer.</text>
</comment>
<accession>A0A1G6NSA6</accession>
<dbReference type="AlphaFoldDB" id="A0A1G6NSA6"/>
<dbReference type="EMBL" id="FMYP01000045">
    <property type="protein sequence ID" value="SDC70793.1"/>
    <property type="molecule type" value="Genomic_DNA"/>
</dbReference>
<dbReference type="InterPro" id="IPR003781">
    <property type="entry name" value="CoA-bd"/>
</dbReference>
<dbReference type="NCBIfam" id="NF003994">
    <property type="entry name" value="PRK05472.2-3"/>
    <property type="match status" value="1"/>
</dbReference>
<sequence>MKLPERTIERLSTYRRTLLNCLDAGKNYIYSHELANLHSITAVQVRRDLMLIGFSSQTKKGYDVKELIDVIGKILDSSSALNVAVLGMGNLGRAVTTYFNGKRSKLKIAATFDVDSNKVDRVISGVNCYHIRDFKTIVQRENITIAIITSPPDTAKQLAEILEGAGIRGVLNFTTIPINISSNVYLEEFDMITSIEKVAYFVKEMNGGSLEK</sequence>
<keyword evidence="9" id="KW-1185">Reference proteome</keyword>
<dbReference type="OrthoDB" id="9784760at2"/>
<dbReference type="InterPro" id="IPR036390">
    <property type="entry name" value="WH_DNA-bd_sf"/>
</dbReference>
<keyword evidence="6" id="KW-0520">NAD</keyword>
<evidence type="ECO:0000259" key="7">
    <source>
        <dbReference type="SMART" id="SM00881"/>
    </source>
</evidence>
<evidence type="ECO:0000256" key="2">
    <source>
        <dbReference type="ARBA" id="ARBA00022491"/>
    </source>
</evidence>
<feature type="domain" description="CoA-binding" evidence="7">
    <location>
        <begin position="77"/>
        <end position="177"/>
    </location>
</feature>
<dbReference type="GO" id="GO:0003700">
    <property type="term" value="F:DNA-binding transcription factor activity"/>
    <property type="evidence" value="ECO:0007669"/>
    <property type="project" value="UniProtKB-UniRule"/>
</dbReference>
<evidence type="ECO:0000256" key="4">
    <source>
        <dbReference type="ARBA" id="ARBA00023125"/>
    </source>
</evidence>
<dbReference type="Gene3D" id="1.10.10.10">
    <property type="entry name" value="Winged helix-like DNA-binding domain superfamily/Winged helix DNA-binding domain"/>
    <property type="match status" value="1"/>
</dbReference>
<keyword evidence="3 6" id="KW-0805">Transcription regulation</keyword>
<dbReference type="PANTHER" id="PTHR35786">
    <property type="entry name" value="REDOX-SENSING TRANSCRIPTIONAL REPRESSOR REX"/>
    <property type="match status" value="1"/>
</dbReference>
<keyword evidence="1 6" id="KW-0963">Cytoplasm</keyword>
<reference evidence="8 9" key="1">
    <citation type="submission" date="2016-09" db="EMBL/GenBank/DDBJ databases">
        <authorList>
            <person name="Capua I."/>
            <person name="De Benedictis P."/>
            <person name="Joannis T."/>
            <person name="Lombin L.H."/>
            <person name="Cattoli G."/>
        </authorList>
    </citation>
    <scope>NUCLEOTIDE SEQUENCE [LARGE SCALE GENOMIC DNA]</scope>
    <source>
        <strain evidence="8 9">A7P-90m</strain>
    </source>
</reference>
<dbReference type="SUPFAM" id="SSF51735">
    <property type="entry name" value="NAD(P)-binding Rossmann-fold domains"/>
    <property type="match status" value="1"/>
</dbReference>
<evidence type="ECO:0000313" key="8">
    <source>
        <dbReference type="EMBL" id="SDC70793.1"/>
    </source>
</evidence>
<keyword evidence="5 6" id="KW-0804">Transcription</keyword>
<gene>
    <name evidence="6" type="primary">rex</name>
    <name evidence="8" type="ORF">SAMN05216323_104528</name>
</gene>
<dbReference type="GO" id="GO:0045892">
    <property type="term" value="P:negative regulation of DNA-templated transcription"/>
    <property type="evidence" value="ECO:0007669"/>
    <property type="project" value="InterPro"/>
</dbReference>
<dbReference type="SUPFAM" id="SSF46785">
    <property type="entry name" value="Winged helix' DNA-binding domain"/>
    <property type="match status" value="1"/>
</dbReference>
<evidence type="ECO:0000256" key="1">
    <source>
        <dbReference type="ARBA" id="ARBA00022490"/>
    </source>
</evidence>
<dbReference type="GO" id="GO:0051775">
    <property type="term" value="P:response to redox state"/>
    <property type="evidence" value="ECO:0007669"/>
    <property type="project" value="InterPro"/>
</dbReference>
<dbReference type="InterPro" id="IPR022876">
    <property type="entry name" value="Tscrpt_rep_Rex"/>
</dbReference>
<dbReference type="HAMAP" id="MF_01131">
    <property type="entry name" value="Rex"/>
    <property type="match status" value="1"/>
</dbReference>
<dbReference type="GO" id="GO:0003677">
    <property type="term" value="F:DNA binding"/>
    <property type="evidence" value="ECO:0007669"/>
    <property type="project" value="UniProtKB-UniRule"/>
</dbReference>
<keyword evidence="4 6" id="KW-0238">DNA-binding</keyword>
<feature type="binding site" evidence="6">
    <location>
        <begin position="87"/>
        <end position="92"/>
    </location>
    <ligand>
        <name>NAD(+)</name>
        <dbReference type="ChEBI" id="CHEBI:57540"/>
    </ligand>
</feature>
<dbReference type="Proteomes" id="UP000199452">
    <property type="component" value="Unassembled WGS sequence"/>
</dbReference>
<organism evidence="8 9">
    <name type="scientific">Williamwhitmania taraxaci</name>
    <dbReference type="NCBI Taxonomy" id="1640674"/>
    <lineage>
        <taxon>Bacteria</taxon>
        <taxon>Pseudomonadati</taxon>
        <taxon>Bacteroidota</taxon>
        <taxon>Bacteroidia</taxon>
        <taxon>Bacteroidales</taxon>
        <taxon>Williamwhitmaniaceae</taxon>
        <taxon>Williamwhitmania</taxon>
    </lineage>
</organism>